<dbReference type="OrthoDB" id="9802553at2"/>
<evidence type="ECO:0000256" key="4">
    <source>
        <dbReference type="ARBA" id="ARBA00016244"/>
    </source>
</evidence>
<reference evidence="11" key="1">
    <citation type="journal article" date="2014" name="Int. J. Syst. Evol. Microbiol.">
        <title>Complete genome sequence of Corynebacterium casei LMG S-19264T (=DSM 44701T), isolated from a smear-ripened cheese.</title>
        <authorList>
            <consortium name="US DOE Joint Genome Institute (JGI-PGF)"/>
            <person name="Walter F."/>
            <person name="Albersmeier A."/>
            <person name="Kalinowski J."/>
            <person name="Ruckert C."/>
        </authorList>
    </citation>
    <scope>NUCLEOTIDE SEQUENCE</scope>
    <source>
        <strain evidence="11">CGMCC 1.15425</strain>
    </source>
</reference>
<dbReference type="InterPro" id="IPR010930">
    <property type="entry name" value="Flg_bb/hook_C_dom"/>
</dbReference>
<dbReference type="PANTHER" id="PTHR30033:SF1">
    <property type="entry name" value="FLAGELLAR HOOK-ASSOCIATED PROTEIN 1"/>
    <property type="match status" value="1"/>
</dbReference>
<dbReference type="InterPro" id="IPR002371">
    <property type="entry name" value="FlgK"/>
</dbReference>
<dbReference type="InterPro" id="IPR053927">
    <property type="entry name" value="FlgK_helical"/>
</dbReference>
<dbReference type="GO" id="GO:0005576">
    <property type="term" value="C:extracellular region"/>
    <property type="evidence" value="ECO:0007669"/>
    <property type="project" value="UniProtKB-SubCell"/>
</dbReference>
<dbReference type="EMBL" id="BMIY01000005">
    <property type="protein sequence ID" value="GGG57265.1"/>
    <property type="molecule type" value="Genomic_DNA"/>
</dbReference>
<evidence type="ECO:0000256" key="3">
    <source>
        <dbReference type="ARBA" id="ARBA00009677"/>
    </source>
</evidence>
<evidence type="ECO:0000259" key="7">
    <source>
        <dbReference type="Pfam" id="PF00460"/>
    </source>
</evidence>
<evidence type="ECO:0000256" key="2">
    <source>
        <dbReference type="ARBA" id="ARBA00004613"/>
    </source>
</evidence>
<comment type="subcellular location">
    <subcellularLocation>
        <location evidence="1">Bacterial flagellum</location>
    </subcellularLocation>
    <subcellularLocation>
        <location evidence="2">Secreted</location>
    </subcellularLocation>
</comment>
<sequence length="888" mass="94271">MSDLLNTAITGIRLNQAAMSVIGNNIVNANTEGYSRQSIQQSTNSALKTSAGYLGTGVNIDQIIRHTEKYLQDQVIRDIGTLSEADTYLSQVSQINNLLASEQTNIASYLNNFFDAVNESINDPGSMLGRELLLTQAKQLTSGFKAVESRLQDQNTAVNKQLVGVAENITSLGKQISELNQLIGDAMGNDGRVQPNDMMDQRDMLVRQLGEYVQVNTVDREDGGLDVFIGQGQALVVGSSLQSVKAVPGSTDASRYDLVFESRAGTQVVNKLMTGGQAGALLRFREEALEPAASSLGLLATGVAASINEQNRLGMDLEGSLGGNVFTDVNNAQVARNRVKASMDNLPPADRNLNVTLDDLSQLKASDYELRFTGPGREYTVTRLSDNEVVSQGILPTSYPQTASMDGFSINFEGGSFRSGDRFLLQPTRNGATDLNVQISRAEEFAFASPVRVSASPANQGGAQVLSSSVQDISTDLFDKKGQLDPPLMVRFTSATTYEVLDYSDPANPKALTPPMSNLPFVPGSNNALFPSDPGGQTIVSQGTAVGQIVMGSANNGYPGEQVSVQTTDPETGFIREQRLTLGADESAESMARRLNSLSGVNATAYNSIIMNDFSGAGLELSLNGVNLTDPGFVMPGEATADPVPSPLTADFLRDRINNSPDLKVQGIYAKSDGTNLTINATSGADFKFQVDGDGSFRAGDAAQLVNAPAPGDPALDMTVGGRVDVQLAANSQMQTNQANGVFGSTPSGVSNYLGIQVTMSSGSGPEGQPKAGDSFVIGYNNDATADNRNGSAMLALGDAKLFSDGNQSFQDSYGQLAESVGILTSQARINQNAGESMLRQSMDAMQSVSGVNLEEEAARLIQLEQHYNASARLITLARDLFDVLMRL</sequence>
<comment type="similarity">
    <text evidence="3">Belongs to the flagella basal body rod proteins family.</text>
</comment>
<keyword evidence="12" id="KW-1185">Reference proteome</keyword>
<dbReference type="Proteomes" id="UP000627715">
    <property type="component" value="Unassembled WGS sequence"/>
</dbReference>
<accession>A0A917LTZ0</accession>
<comment type="caution">
    <text evidence="11">The sequence shown here is derived from an EMBL/GenBank/DDBJ whole genome shotgun (WGS) entry which is preliminary data.</text>
</comment>
<feature type="domain" description="Flagellar basal body rod protein N-terminal" evidence="7">
    <location>
        <begin position="5"/>
        <end position="34"/>
    </location>
</feature>
<evidence type="ECO:0000259" key="8">
    <source>
        <dbReference type="Pfam" id="PF06429"/>
    </source>
</evidence>
<dbReference type="GO" id="GO:0044780">
    <property type="term" value="P:bacterial-type flagellum assembly"/>
    <property type="evidence" value="ECO:0007669"/>
    <property type="project" value="InterPro"/>
</dbReference>
<dbReference type="GO" id="GO:0009424">
    <property type="term" value="C:bacterial-type flagellum hook"/>
    <property type="evidence" value="ECO:0007669"/>
    <property type="project" value="InterPro"/>
</dbReference>
<feature type="domain" description="Flagellar basal-body/hook protein C-terminal" evidence="8">
    <location>
        <begin position="847"/>
        <end position="888"/>
    </location>
</feature>
<dbReference type="InterPro" id="IPR001444">
    <property type="entry name" value="Flag_bb_rod_N"/>
</dbReference>
<dbReference type="Pfam" id="PF22638">
    <property type="entry name" value="FlgK_D1"/>
    <property type="match status" value="1"/>
</dbReference>
<name>A0A917LTZ0_9GAMM</name>
<evidence type="ECO:0000313" key="11">
    <source>
        <dbReference type="EMBL" id="GGG57265.1"/>
    </source>
</evidence>
<feature type="domain" description="Flagellar hook-associated protein FlgK helical" evidence="10">
    <location>
        <begin position="93"/>
        <end position="326"/>
    </location>
</feature>
<dbReference type="Pfam" id="PF21158">
    <property type="entry name" value="flgK_1st_1"/>
    <property type="match status" value="1"/>
</dbReference>
<evidence type="ECO:0000259" key="10">
    <source>
        <dbReference type="Pfam" id="PF22638"/>
    </source>
</evidence>
<proteinExistence type="inferred from homology"/>
<dbReference type="SUPFAM" id="SSF64518">
    <property type="entry name" value="Phase 1 flagellin"/>
    <property type="match status" value="1"/>
</dbReference>
<dbReference type="Pfam" id="PF00460">
    <property type="entry name" value="Flg_bb_rod"/>
    <property type="match status" value="1"/>
</dbReference>
<reference evidence="11" key="2">
    <citation type="submission" date="2020-09" db="EMBL/GenBank/DDBJ databases">
        <authorList>
            <person name="Sun Q."/>
            <person name="Zhou Y."/>
        </authorList>
    </citation>
    <scope>NUCLEOTIDE SEQUENCE</scope>
    <source>
        <strain evidence="11">CGMCC 1.15425</strain>
    </source>
</reference>
<dbReference type="PANTHER" id="PTHR30033">
    <property type="entry name" value="FLAGELLAR HOOK-ASSOCIATED PROTEIN 1"/>
    <property type="match status" value="1"/>
</dbReference>
<evidence type="ECO:0000256" key="5">
    <source>
        <dbReference type="ARBA" id="ARBA00022525"/>
    </source>
</evidence>
<dbReference type="GO" id="GO:0005198">
    <property type="term" value="F:structural molecule activity"/>
    <property type="evidence" value="ECO:0007669"/>
    <property type="project" value="InterPro"/>
</dbReference>
<evidence type="ECO:0000256" key="1">
    <source>
        <dbReference type="ARBA" id="ARBA00004365"/>
    </source>
</evidence>
<evidence type="ECO:0000259" key="9">
    <source>
        <dbReference type="Pfam" id="PF21158"/>
    </source>
</evidence>
<dbReference type="Pfam" id="PF06429">
    <property type="entry name" value="Flg_bbr_C"/>
    <property type="match status" value="1"/>
</dbReference>
<evidence type="ECO:0000256" key="6">
    <source>
        <dbReference type="ARBA" id="ARBA00023143"/>
    </source>
</evidence>
<dbReference type="PRINTS" id="PR01005">
    <property type="entry name" value="FLGHOOKAP1"/>
</dbReference>
<organism evidence="11 12">
    <name type="scientific">Pseudohongiella nitratireducens</name>
    <dbReference type="NCBI Taxonomy" id="1768907"/>
    <lineage>
        <taxon>Bacteria</taxon>
        <taxon>Pseudomonadati</taxon>
        <taxon>Pseudomonadota</taxon>
        <taxon>Gammaproteobacteria</taxon>
        <taxon>Pseudomonadales</taxon>
        <taxon>Pseudohongiellaceae</taxon>
        <taxon>Pseudohongiella</taxon>
    </lineage>
</organism>
<dbReference type="InterPro" id="IPR049119">
    <property type="entry name" value="FlgK_D2-like"/>
</dbReference>
<protein>
    <recommendedName>
        <fullName evidence="4">Flagellar hook-associated protein 1</fullName>
    </recommendedName>
</protein>
<evidence type="ECO:0000313" key="12">
    <source>
        <dbReference type="Proteomes" id="UP000627715"/>
    </source>
</evidence>
<keyword evidence="6" id="KW-0975">Bacterial flagellum</keyword>
<dbReference type="NCBIfam" id="TIGR02492">
    <property type="entry name" value="flgK_ends"/>
    <property type="match status" value="1"/>
</dbReference>
<gene>
    <name evidence="11" type="ORF">GCM10011403_13110</name>
</gene>
<feature type="domain" description="Flagellar hook-associated protein 1 D2-like" evidence="9">
    <location>
        <begin position="352"/>
        <end position="427"/>
    </location>
</feature>
<keyword evidence="5" id="KW-0964">Secreted</keyword>
<dbReference type="AlphaFoldDB" id="A0A917LTZ0"/>
<dbReference type="RefSeq" id="WP_068813050.1">
    <property type="nucleotide sequence ID" value="NZ_BMIY01000005.1"/>
</dbReference>